<dbReference type="PANTHER" id="PTHR45749">
    <property type="match status" value="1"/>
</dbReference>
<name>A0A2S2NR69_SCHGA</name>
<evidence type="ECO:0000313" key="3">
    <source>
        <dbReference type="EMBL" id="MBY19723.1"/>
    </source>
</evidence>
<feature type="domain" description="DUF4371" evidence="2">
    <location>
        <begin position="147"/>
        <end position="328"/>
    </location>
</feature>
<dbReference type="GO" id="GO:0046983">
    <property type="term" value="F:protein dimerization activity"/>
    <property type="evidence" value="ECO:0007669"/>
    <property type="project" value="InterPro"/>
</dbReference>
<proteinExistence type="predicted"/>
<dbReference type="Pfam" id="PF05699">
    <property type="entry name" value="Dimer_Tnp_hAT"/>
    <property type="match status" value="1"/>
</dbReference>
<sequence length="716" mass="83597">MNTDSNNCLIEHLLENEFHLKNFGEKLTIVKNGRPCPEIPKLTSNHKEKNKVYIRHFNISNYLNTPWLTGSAKLNKLFCWPCVLFTREKNVWSHSGFVNLNNLTNGIQKHERSQTHISSVLKLKTFGKPRIDLQLDEQRRSYVIRHNELVKKNRDVLKRFIDCVCFLVIHELPFRGHNERVNSFDQGNFLGCLNLLSSYDSILNVHLETSKIFRGTSNRIQNDLICSVSNIISTSIESEIKNSNFVAILLDETSDITNLSQLSTTLRYVHHETGEAHERFISFVDVSADRSADGLLKYVIDIVNRYELKHKLVAQTYDGAAVMSGHVGGLQVKVKELYPRALFVHCFSHSLNLVLSQSASNIKDCKIFFQTLTGMGSFFTKSSKRTHALSNFTRKKMPKNAPTRWNFSSRLVNTVHEYNSYFIEFFQHVLDNSNDWDNEAIVLSQVFINFLDSRQTYFLLIVFSKIFSLTDILYEVLQTKRLDILYCVKKIEETKCQLQNYRLNLFEQLWETVLSDKGDFEPQRKIRDPKTFYKVLFNEIFDNILTNLQARFGSLNKFEFLSLIDPSKYSNYTNEFPNSALENLQESNFGEIFDFIRLRNELIVLYKSEEFLNTPYDLVKKIKMNDLISVFQEVFKLSQLILTIPITTASVERSFSALKRIKSYQRSTQGQERLSSLSLISIEKELLHKEKNHPEFYDKVINEFIKQERRIDFVYK</sequence>
<organism evidence="3">
    <name type="scientific">Schizaphis graminum</name>
    <name type="common">Green bug aphid</name>
    <dbReference type="NCBI Taxonomy" id="13262"/>
    <lineage>
        <taxon>Eukaryota</taxon>
        <taxon>Metazoa</taxon>
        <taxon>Ecdysozoa</taxon>
        <taxon>Arthropoda</taxon>
        <taxon>Hexapoda</taxon>
        <taxon>Insecta</taxon>
        <taxon>Pterygota</taxon>
        <taxon>Neoptera</taxon>
        <taxon>Paraneoptera</taxon>
        <taxon>Hemiptera</taxon>
        <taxon>Sternorrhyncha</taxon>
        <taxon>Aphidomorpha</taxon>
        <taxon>Aphidoidea</taxon>
        <taxon>Aphididae</taxon>
        <taxon>Aphidini</taxon>
        <taxon>Schizaphis</taxon>
    </lineage>
</organism>
<protein>
    <submittedName>
        <fullName evidence="3">Zinc finger MYM-type protein 1</fullName>
    </submittedName>
</protein>
<dbReference type="Pfam" id="PF14291">
    <property type="entry name" value="DUF4371"/>
    <property type="match status" value="1"/>
</dbReference>
<gene>
    <name evidence="3" type="primary">ZMYM1_111</name>
    <name evidence="3" type="ORF">g.107216</name>
</gene>
<dbReference type="InterPro" id="IPR008906">
    <property type="entry name" value="HATC_C_dom"/>
</dbReference>
<feature type="domain" description="HAT C-terminal dimerisation" evidence="1">
    <location>
        <begin position="619"/>
        <end position="686"/>
    </location>
</feature>
<evidence type="ECO:0000259" key="1">
    <source>
        <dbReference type="Pfam" id="PF05699"/>
    </source>
</evidence>
<dbReference type="EMBL" id="GGMR01007104">
    <property type="protein sequence ID" value="MBY19723.1"/>
    <property type="molecule type" value="Transcribed_RNA"/>
</dbReference>
<evidence type="ECO:0000259" key="2">
    <source>
        <dbReference type="Pfam" id="PF14291"/>
    </source>
</evidence>
<dbReference type="SUPFAM" id="SSF53098">
    <property type="entry name" value="Ribonuclease H-like"/>
    <property type="match status" value="1"/>
</dbReference>
<dbReference type="InterPro" id="IPR012337">
    <property type="entry name" value="RNaseH-like_sf"/>
</dbReference>
<dbReference type="AlphaFoldDB" id="A0A2S2NR69"/>
<accession>A0A2S2NR69</accession>
<dbReference type="InterPro" id="IPR025398">
    <property type="entry name" value="DUF4371"/>
</dbReference>
<dbReference type="PANTHER" id="PTHR45749:SF28">
    <property type="entry name" value="ZINC FINGER MYM-TYPE PROTEIN 1-LIKE-RELATED"/>
    <property type="match status" value="1"/>
</dbReference>
<reference evidence="3" key="1">
    <citation type="submission" date="2018-04" db="EMBL/GenBank/DDBJ databases">
        <title>Transcriptome of Schizaphis graminum biotype I.</title>
        <authorList>
            <person name="Scully E.D."/>
            <person name="Geib S.M."/>
            <person name="Palmer N.A."/>
            <person name="Koch K."/>
            <person name="Bradshaw J."/>
            <person name="Heng-Moss T."/>
            <person name="Sarath G."/>
        </authorList>
    </citation>
    <scope>NUCLEOTIDE SEQUENCE</scope>
</reference>